<reference evidence="1" key="1">
    <citation type="journal article" date="2014" name="Int. J. Syst. Evol. Microbiol.">
        <title>Complete genome sequence of Corynebacterium casei LMG S-19264T (=DSM 44701T), isolated from a smear-ripened cheese.</title>
        <authorList>
            <consortium name="US DOE Joint Genome Institute (JGI-PGF)"/>
            <person name="Walter F."/>
            <person name="Albersmeier A."/>
            <person name="Kalinowski J."/>
            <person name="Ruckert C."/>
        </authorList>
    </citation>
    <scope>NUCLEOTIDE SEQUENCE</scope>
    <source>
        <strain evidence="1">CGMCC 1.15454</strain>
    </source>
</reference>
<dbReference type="RefSeq" id="WP_200809525.1">
    <property type="nucleotide sequence ID" value="NZ_BMJD01000008.1"/>
</dbReference>
<gene>
    <name evidence="1" type="ORF">GCM10011409_14480</name>
</gene>
<dbReference type="EMBL" id="BMJD01000008">
    <property type="protein sequence ID" value="GGB38115.1"/>
    <property type="molecule type" value="Genomic_DNA"/>
</dbReference>
<evidence type="ECO:0000313" key="2">
    <source>
        <dbReference type="Proteomes" id="UP000621492"/>
    </source>
</evidence>
<evidence type="ECO:0000313" key="1">
    <source>
        <dbReference type="EMBL" id="GGB38115.1"/>
    </source>
</evidence>
<comment type="caution">
    <text evidence="1">The sequence shown here is derived from an EMBL/GenBank/DDBJ whole genome shotgun (WGS) entry which is preliminary data.</text>
</comment>
<dbReference type="AlphaFoldDB" id="A0A9W5TW57"/>
<dbReference type="Pfam" id="PF13749">
    <property type="entry name" value="HATPase_c_4"/>
    <property type="match status" value="1"/>
</dbReference>
<organism evidence="1 2">
    <name type="scientific">Lentibacillus populi</name>
    <dbReference type="NCBI Taxonomy" id="1827502"/>
    <lineage>
        <taxon>Bacteria</taxon>
        <taxon>Bacillati</taxon>
        <taxon>Bacillota</taxon>
        <taxon>Bacilli</taxon>
        <taxon>Bacillales</taxon>
        <taxon>Bacillaceae</taxon>
        <taxon>Lentibacillus</taxon>
    </lineage>
</organism>
<name>A0A9W5TW57_9BACI</name>
<dbReference type="PANTHER" id="PTHR30595">
    <property type="entry name" value="GLPR-RELATED TRANSCRIPTIONAL REPRESSOR"/>
    <property type="match status" value="1"/>
</dbReference>
<keyword evidence="2" id="KW-1185">Reference proteome</keyword>
<protein>
    <submittedName>
        <fullName evidence="1">Uncharacterized protein</fullName>
    </submittedName>
</protein>
<dbReference type="PANTHER" id="PTHR30595:SF6">
    <property type="entry name" value="SCHLAFEN ALBA-2 DOMAIN-CONTAINING PROTEIN"/>
    <property type="match status" value="1"/>
</dbReference>
<dbReference type="Proteomes" id="UP000621492">
    <property type="component" value="Unassembled WGS sequence"/>
</dbReference>
<dbReference type="Gene3D" id="3.30.565.60">
    <property type="match status" value="1"/>
</dbReference>
<proteinExistence type="predicted"/>
<dbReference type="InterPro" id="IPR038475">
    <property type="entry name" value="RecG_C_sf"/>
</dbReference>
<sequence length="80" mass="9300">MDGESGRFVEVPEYPPFAWQEGEINALTHRAYNIHGDDIKIKMFNDRLEVHSPGKLPSVINVKNIKETRYSRNPKFDVEK</sequence>
<accession>A0A9W5TW57</accession>
<reference evidence="1" key="2">
    <citation type="submission" date="2020-09" db="EMBL/GenBank/DDBJ databases">
        <authorList>
            <person name="Sun Q."/>
            <person name="Zhou Y."/>
        </authorList>
    </citation>
    <scope>NUCLEOTIDE SEQUENCE</scope>
    <source>
        <strain evidence="1">CGMCC 1.15454</strain>
    </source>
</reference>